<keyword evidence="4" id="KW-1185">Reference proteome</keyword>
<evidence type="ECO:0000313" key="4">
    <source>
        <dbReference type="Proteomes" id="UP000095038"/>
    </source>
</evidence>
<evidence type="ECO:0000256" key="1">
    <source>
        <dbReference type="ARBA" id="ARBA00007980"/>
    </source>
</evidence>
<dbReference type="GO" id="GO:0000470">
    <property type="term" value="P:maturation of LSU-rRNA"/>
    <property type="evidence" value="ECO:0007669"/>
    <property type="project" value="EnsemblFungi"/>
</dbReference>
<feature type="region of interest" description="Disordered" evidence="2">
    <location>
        <begin position="70"/>
        <end position="92"/>
    </location>
</feature>
<dbReference type="PANTHER" id="PTHR12773">
    <property type="entry name" value="UPF0315 PROTEIN-RELATED"/>
    <property type="match status" value="1"/>
</dbReference>
<dbReference type="GO" id="GO:0016435">
    <property type="term" value="F:rRNA (guanine) methyltransferase activity"/>
    <property type="evidence" value="ECO:0007669"/>
    <property type="project" value="EnsemblFungi"/>
</dbReference>
<reference evidence="4" key="1">
    <citation type="submission" date="2016-05" db="EMBL/GenBank/DDBJ databases">
        <title>Comparative genomics of biotechnologically important yeasts.</title>
        <authorList>
            <consortium name="DOE Joint Genome Institute"/>
            <person name="Riley R."/>
            <person name="Haridas S."/>
            <person name="Wolfe K.H."/>
            <person name="Lopes M.R."/>
            <person name="Hittinger C.T."/>
            <person name="Goker M."/>
            <person name="Salamov A."/>
            <person name="Wisecaver J."/>
            <person name="Long T.M."/>
            <person name="Aerts A.L."/>
            <person name="Barry K."/>
            <person name="Choi C."/>
            <person name="Clum A."/>
            <person name="Coughlan A.Y."/>
            <person name="Deshpande S."/>
            <person name="Douglass A.P."/>
            <person name="Hanson S.J."/>
            <person name="Klenk H.-P."/>
            <person name="Labutti K."/>
            <person name="Lapidus A."/>
            <person name="Lindquist E."/>
            <person name="Lipzen A."/>
            <person name="Meier-Kolthoff J.P."/>
            <person name="Ohm R.A."/>
            <person name="Otillar R.P."/>
            <person name="Pangilinan J."/>
            <person name="Peng Y."/>
            <person name="Rokas A."/>
            <person name="Rosa C.A."/>
            <person name="Scheuner C."/>
            <person name="Sibirny A.A."/>
            <person name="Slot J.C."/>
            <person name="Stielow J.B."/>
            <person name="Sun H."/>
            <person name="Kurtzman C.P."/>
            <person name="Blackwell M."/>
            <person name="Grigoriev I.V."/>
            <person name="Jeffries T.W."/>
        </authorList>
    </citation>
    <scope>NUCLEOTIDE SEQUENCE [LARGE SCALE GENOMIC DNA]</scope>
    <source>
        <strain evidence="4">DSM 1968</strain>
    </source>
</reference>
<dbReference type="InterPro" id="IPR039127">
    <property type="entry name" value="Trm112"/>
</dbReference>
<dbReference type="PANTHER" id="PTHR12773:SF0">
    <property type="entry name" value="MULTIFUNCTIONAL METHYLTRANSFERASE SUBUNIT TRM112-LIKE PROTEIN"/>
    <property type="match status" value="1"/>
</dbReference>
<proteinExistence type="inferred from homology"/>
<dbReference type="GO" id="GO:0043528">
    <property type="term" value="C:tRNA (m2G10) methyltransferase complex"/>
    <property type="evidence" value="ECO:0007669"/>
    <property type="project" value="EnsemblFungi"/>
</dbReference>
<dbReference type="GO" id="GO:0002098">
    <property type="term" value="P:tRNA wobble uridine modification"/>
    <property type="evidence" value="ECO:0007669"/>
    <property type="project" value="EnsemblFungi"/>
</dbReference>
<dbReference type="InParanoid" id="A0A1D2VJ06"/>
<dbReference type="EMBL" id="KV454479">
    <property type="protein sequence ID" value="ODV61611.1"/>
    <property type="molecule type" value="Genomic_DNA"/>
</dbReference>
<organism evidence="3 4">
    <name type="scientific">Ascoidea rubescens DSM 1968</name>
    <dbReference type="NCBI Taxonomy" id="1344418"/>
    <lineage>
        <taxon>Eukaryota</taxon>
        <taxon>Fungi</taxon>
        <taxon>Dikarya</taxon>
        <taxon>Ascomycota</taxon>
        <taxon>Saccharomycotina</taxon>
        <taxon>Saccharomycetes</taxon>
        <taxon>Ascoideaceae</taxon>
        <taxon>Ascoidea</taxon>
    </lineage>
</organism>
<dbReference type="RefSeq" id="XP_020047918.1">
    <property type="nucleotide sequence ID" value="XM_020193134.1"/>
</dbReference>
<dbReference type="Pfam" id="PF03966">
    <property type="entry name" value="Trm112p"/>
    <property type="match status" value="1"/>
</dbReference>
<dbReference type="AlphaFoldDB" id="A0A1D2VJ06"/>
<dbReference type="GO" id="GO:0030488">
    <property type="term" value="P:tRNA methylation"/>
    <property type="evidence" value="ECO:0007669"/>
    <property type="project" value="EnsemblFungi"/>
</dbReference>
<accession>A0A1D2VJ06</accession>
<dbReference type="GO" id="GO:0035657">
    <property type="term" value="C:eRF1 methyltransferase complex"/>
    <property type="evidence" value="ECO:0007669"/>
    <property type="project" value="EnsemblFungi"/>
</dbReference>
<dbReference type="GeneID" id="30966770"/>
<sequence length="142" mass="16372">MKLITSNFIKCPIKKCDSSLDSYPLSYQNCQLVIKQQDFNANFIKSMLNRLDWDALLRVAKELGNTLLPLNKPALENSDQEEDKEDDEENLNENDLKLLKDLHNLLLETNIIEGEMICRSCNHKFYIKGSIPNLLLPPHLVD</sequence>
<dbReference type="GO" id="GO:0030490">
    <property type="term" value="P:maturation of SSU-rRNA"/>
    <property type="evidence" value="ECO:0007669"/>
    <property type="project" value="EnsemblFungi"/>
</dbReference>
<evidence type="ECO:0000313" key="3">
    <source>
        <dbReference type="EMBL" id="ODV61611.1"/>
    </source>
</evidence>
<protein>
    <submittedName>
        <fullName evidence="3">Trm112p-domain-containing protein</fullName>
    </submittedName>
</protein>
<dbReference type="InterPro" id="IPR005651">
    <property type="entry name" value="Trm112-like"/>
</dbReference>
<feature type="compositionally biased region" description="Acidic residues" evidence="2">
    <location>
        <begin position="78"/>
        <end position="92"/>
    </location>
</feature>
<dbReference type="GO" id="GO:0070476">
    <property type="term" value="P:rRNA (guanine-N7)-methylation"/>
    <property type="evidence" value="ECO:0007669"/>
    <property type="project" value="EnsemblFungi"/>
</dbReference>
<name>A0A1D2VJ06_9ASCO</name>
<comment type="similarity">
    <text evidence="1">Belongs to the TRM112 family.</text>
</comment>
<dbReference type="GO" id="GO:0008276">
    <property type="term" value="F:protein methyltransferase activity"/>
    <property type="evidence" value="ECO:0007669"/>
    <property type="project" value="EnsemblFungi"/>
</dbReference>
<dbReference type="Gene3D" id="2.20.25.10">
    <property type="match status" value="1"/>
</dbReference>
<evidence type="ECO:0000256" key="2">
    <source>
        <dbReference type="SAM" id="MobiDB-lite"/>
    </source>
</evidence>
<dbReference type="STRING" id="1344418.A0A1D2VJ06"/>
<dbReference type="FunCoup" id="A0A1D2VJ06">
    <property type="interactions" value="850"/>
</dbReference>
<dbReference type="GO" id="GO:0046982">
    <property type="term" value="F:protein heterodimerization activity"/>
    <property type="evidence" value="ECO:0007669"/>
    <property type="project" value="InterPro"/>
</dbReference>
<dbReference type="GO" id="GO:0160102">
    <property type="term" value="F:tRNA (guanine(10)-N2)-methyltransferase activity"/>
    <property type="evidence" value="ECO:0007669"/>
    <property type="project" value="EnsemblFungi"/>
</dbReference>
<gene>
    <name evidence="3" type="ORF">ASCRUDRAFT_75600</name>
</gene>
<dbReference type="OrthoDB" id="2187549at2759"/>
<dbReference type="Proteomes" id="UP000095038">
    <property type="component" value="Unassembled WGS sequence"/>
</dbReference>